<accession>A0A699ZJ96</accession>
<evidence type="ECO:0000259" key="13">
    <source>
        <dbReference type="Pfam" id="PF01717"/>
    </source>
</evidence>
<keyword evidence="7" id="KW-0028">Amino-acid biosynthesis</keyword>
<comment type="function">
    <text evidence="2">Catalyzes the transfer of a methyl group from 5-methyltetrahydrofolate to homocysteine resulting in methionine formation.</text>
</comment>
<keyword evidence="16" id="KW-1185">Reference proteome</keyword>
<dbReference type="InterPro" id="IPR013215">
    <property type="entry name" value="Cbl-indep_Met_Synth_N"/>
</dbReference>
<comment type="catalytic activity">
    <reaction evidence="12">
        <text>5-methyltetrahydropteroyltri-L-glutamate + L-homocysteine = tetrahydropteroyltri-L-glutamate + L-methionine</text>
        <dbReference type="Rhea" id="RHEA:21196"/>
        <dbReference type="ChEBI" id="CHEBI:57844"/>
        <dbReference type="ChEBI" id="CHEBI:58140"/>
        <dbReference type="ChEBI" id="CHEBI:58199"/>
        <dbReference type="ChEBI" id="CHEBI:58207"/>
        <dbReference type="EC" id="2.1.1.14"/>
    </reaction>
</comment>
<evidence type="ECO:0000256" key="8">
    <source>
        <dbReference type="ARBA" id="ARBA00022679"/>
    </source>
</evidence>
<feature type="domain" description="Cobalamin-independent methionine synthase MetE N-terminal" evidence="14">
    <location>
        <begin position="5"/>
        <end position="259"/>
    </location>
</feature>
<evidence type="ECO:0000256" key="10">
    <source>
        <dbReference type="ARBA" id="ARBA00022833"/>
    </source>
</evidence>
<dbReference type="Gene3D" id="3.20.20.210">
    <property type="match status" value="3"/>
</dbReference>
<comment type="cofactor">
    <cofactor evidence="1">
        <name>Zn(2+)</name>
        <dbReference type="ChEBI" id="CHEBI:29105"/>
    </cofactor>
</comment>
<dbReference type="GO" id="GO:0003871">
    <property type="term" value="F:5-methyltetrahydropteroyltriglutamate-homocysteine S-methyltransferase activity"/>
    <property type="evidence" value="ECO:0007669"/>
    <property type="project" value="UniProtKB-EC"/>
</dbReference>
<dbReference type="SUPFAM" id="SSF51726">
    <property type="entry name" value="UROD/MetE-like"/>
    <property type="match status" value="2"/>
</dbReference>
<name>A0A699ZJ96_HAELA</name>
<dbReference type="GO" id="GO:0009086">
    <property type="term" value="P:methionine biosynthetic process"/>
    <property type="evidence" value="ECO:0007669"/>
    <property type="project" value="UniProtKB-KW"/>
</dbReference>
<dbReference type="EC" id="2.1.1.14" evidence="5"/>
<protein>
    <recommendedName>
        <fullName evidence="5">5-methyltetrahydropteroyltriglutamate--homocysteine S-methyltransferase</fullName>
        <ecNumber evidence="5">2.1.1.14</ecNumber>
    </recommendedName>
</protein>
<feature type="non-terminal residue" evidence="15">
    <location>
        <position position="1"/>
    </location>
</feature>
<dbReference type="UniPathway" id="UPA00051">
    <property type="reaction ID" value="UER00082"/>
</dbReference>
<organism evidence="15 16">
    <name type="scientific">Haematococcus lacustris</name>
    <name type="common">Green alga</name>
    <name type="synonym">Haematococcus pluvialis</name>
    <dbReference type="NCBI Taxonomy" id="44745"/>
    <lineage>
        <taxon>Eukaryota</taxon>
        <taxon>Viridiplantae</taxon>
        <taxon>Chlorophyta</taxon>
        <taxon>core chlorophytes</taxon>
        <taxon>Chlorophyceae</taxon>
        <taxon>CS clade</taxon>
        <taxon>Chlamydomonadales</taxon>
        <taxon>Haematococcaceae</taxon>
        <taxon>Haematococcus</taxon>
    </lineage>
</organism>
<evidence type="ECO:0000256" key="3">
    <source>
        <dbReference type="ARBA" id="ARBA00004681"/>
    </source>
</evidence>
<dbReference type="InterPro" id="IPR038071">
    <property type="entry name" value="UROD/MetE-like_sf"/>
</dbReference>
<dbReference type="GO" id="GO:0032259">
    <property type="term" value="P:methylation"/>
    <property type="evidence" value="ECO:0007669"/>
    <property type="project" value="UniProtKB-KW"/>
</dbReference>
<evidence type="ECO:0000256" key="1">
    <source>
        <dbReference type="ARBA" id="ARBA00001947"/>
    </source>
</evidence>
<reference evidence="15 16" key="1">
    <citation type="submission" date="2020-02" db="EMBL/GenBank/DDBJ databases">
        <title>Draft genome sequence of Haematococcus lacustris strain NIES-144.</title>
        <authorList>
            <person name="Morimoto D."/>
            <person name="Nakagawa S."/>
            <person name="Yoshida T."/>
            <person name="Sawayama S."/>
        </authorList>
    </citation>
    <scope>NUCLEOTIDE SEQUENCE [LARGE SCALE GENOMIC DNA]</scope>
    <source>
        <strain evidence="15 16">NIES-144</strain>
    </source>
</reference>
<evidence type="ECO:0000313" key="16">
    <source>
        <dbReference type="Proteomes" id="UP000485058"/>
    </source>
</evidence>
<dbReference type="Proteomes" id="UP000485058">
    <property type="component" value="Unassembled WGS sequence"/>
</dbReference>
<feature type="domain" description="Cobalamin-independent methionine synthase MetE C-terminal/archaeal" evidence="13">
    <location>
        <begin position="364"/>
        <end position="695"/>
    </location>
</feature>
<feature type="non-terminal residue" evidence="15">
    <location>
        <position position="695"/>
    </location>
</feature>
<keyword evidence="9" id="KW-0479">Metal-binding</keyword>
<dbReference type="Pfam" id="PF01717">
    <property type="entry name" value="Meth_synt_2"/>
    <property type="match status" value="1"/>
</dbReference>
<comment type="caution">
    <text evidence="15">The sequence shown here is derived from an EMBL/GenBank/DDBJ whole genome shotgun (WGS) entry which is preliminary data.</text>
</comment>
<evidence type="ECO:0000256" key="2">
    <source>
        <dbReference type="ARBA" id="ARBA00002777"/>
    </source>
</evidence>
<dbReference type="CDD" id="cd03311">
    <property type="entry name" value="CIMS_C_terminal_like"/>
    <property type="match status" value="1"/>
</dbReference>
<dbReference type="Pfam" id="PF08267">
    <property type="entry name" value="Meth_synt_1"/>
    <property type="match status" value="1"/>
</dbReference>
<dbReference type="InterPro" id="IPR002629">
    <property type="entry name" value="Met_Synth_C/arc"/>
</dbReference>
<evidence type="ECO:0000256" key="5">
    <source>
        <dbReference type="ARBA" id="ARBA00012034"/>
    </source>
</evidence>
<dbReference type="PANTHER" id="PTHR30519">
    <property type="entry name" value="5-METHYLTETRAHYDROPTEROYLTRIGLUTAMATE--HOMOCYSTEINE METHYLTRANSFERASE"/>
    <property type="match status" value="1"/>
</dbReference>
<evidence type="ECO:0000256" key="11">
    <source>
        <dbReference type="ARBA" id="ARBA00023167"/>
    </source>
</evidence>
<evidence type="ECO:0000313" key="15">
    <source>
        <dbReference type="EMBL" id="GFH22837.1"/>
    </source>
</evidence>
<sequence>MSVTTSTIGFPRIGRKREMKIALERYWKKQSTLQDMLAVQHSVEEESWKAQKSAGVALVGIDQGTLYDHVLDTTFLIGCIPARFKGLSGYDAYFAMARGAQGAVALDMSKYFDTNYHFLVPELEDGWTPAPDFSHFLDRVRRCQATIGKESAVPILLGPVTYASLARSNTAAAPDLDVVLAKLLPVYLELLQKLKELQLHEPFLTTTKGAKLQAPTSAAYKQLAAQGVSLNFVTYYDDLGEAYPWVVSLPVSAVSLDFLGVPGASAPNASLDLPSVPLSHLPWDTALEQALDQGVTARLGFAVQKLGELVQLAKGVTNAPAEASPLDLSSFRPKELTFEIPDNLYRRPEAYSVRRTKQISMPAFPTTTIGSFPQTADVRRLRLQYKQGRLSQAEYERGIASHIGFAIGMQEALGLDVLVHGEAERTDMVEYFGAGLTGMAFTEHGWVQSYGSRYVRPPLVVGDIAFNKPMTVWEYKVAQALTPRPVKGMLTGPVTILNWSFPRRDISRRAQALQLALALREEVAALEAAGCTVVQVDEPALREGLPLKAERWEGYLGWAVDAFRLTTAVAAPATQIVTHLCYSDFQDIMAAIDAMDAVVVAAADVLTIENSRSSDEMIRALAAAQYGRDIGPGVYDVHSPVVPTVEFMKEKIRSFVASGILGGAAGATRVWVNPDCGLKTRGWDETIGSLRNMVQ</sequence>
<keyword evidence="8" id="KW-0808">Transferase</keyword>
<evidence type="ECO:0000256" key="9">
    <source>
        <dbReference type="ARBA" id="ARBA00022723"/>
    </source>
</evidence>
<evidence type="ECO:0000256" key="4">
    <source>
        <dbReference type="ARBA" id="ARBA00009553"/>
    </source>
</evidence>
<evidence type="ECO:0000256" key="6">
    <source>
        <dbReference type="ARBA" id="ARBA00022603"/>
    </source>
</evidence>
<dbReference type="AlphaFoldDB" id="A0A699ZJ96"/>
<keyword evidence="10" id="KW-0862">Zinc</keyword>
<keyword evidence="11" id="KW-0486">Methionine biosynthesis</keyword>
<dbReference type="NCBIfam" id="NF003556">
    <property type="entry name" value="PRK05222.1"/>
    <property type="match status" value="1"/>
</dbReference>
<dbReference type="GO" id="GO:0008270">
    <property type="term" value="F:zinc ion binding"/>
    <property type="evidence" value="ECO:0007669"/>
    <property type="project" value="InterPro"/>
</dbReference>
<gene>
    <name evidence="15" type="ORF">HaLaN_20357</name>
</gene>
<proteinExistence type="inferred from homology"/>
<evidence type="ECO:0000256" key="12">
    <source>
        <dbReference type="ARBA" id="ARBA00048690"/>
    </source>
</evidence>
<comment type="similarity">
    <text evidence="4">Belongs to the vitamin-B12 independent methionine synthase family.</text>
</comment>
<keyword evidence="6" id="KW-0489">Methyltransferase</keyword>
<comment type="pathway">
    <text evidence="3">Amino-acid biosynthesis; L-methionine biosynthesis via de novo pathway; L-methionine from L-homocysteine (MetE route): step 1/1.</text>
</comment>
<dbReference type="EMBL" id="BLLF01002134">
    <property type="protein sequence ID" value="GFH22837.1"/>
    <property type="molecule type" value="Genomic_DNA"/>
</dbReference>
<evidence type="ECO:0000256" key="7">
    <source>
        <dbReference type="ARBA" id="ARBA00022605"/>
    </source>
</evidence>
<evidence type="ECO:0000259" key="14">
    <source>
        <dbReference type="Pfam" id="PF08267"/>
    </source>
</evidence>